<dbReference type="Pfam" id="PF24032">
    <property type="entry name" value="YQBQ"/>
    <property type="match status" value="1"/>
</dbReference>
<dbReference type="EMBL" id="OFSM01000013">
    <property type="protein sequence ID" value="SOY30049.1"/>
    <property type="molecule type" value="Genomic_DNA"/>
</dbReference>
<evidence type="ECO:0000313" key="4">
    <source>
        <dbReference type="Proteomes" id="UP000236311"/>
    </source>
</evidence>
<evidence type="ECO:0000256" key="1">
    <source>
        <dbReference type="SAM" id="MobiDB-lite"/>
    </source>
</evidence>
<organism evidence="3 4">
    <name type="scientific">Acetatifactor muris</name>
    <dbReference type="NCBI Taxonomy" id="879566"/>
    <lineage>
        <taxon>Bacteria</taxon>
        <taxon>Bacillati</taxon>
        <taxon>Bacillota</taxon>
        <taxon>Clostridia</taxon>
        <taxon>Lachnospirales</taxon>
        <taxon>Lachnospiraceae</taxon>
        <taxon>Acetatifactor</taxon>
    </lineage>
</organism>
<sequence length="442" mass="48605">MTKETPRQASVNVTYQKKVKSKKAGGAKKRPASVMAEYNEGFSYTDPASGESDTISITLTNIDLRWANKWMPKKSDKLTAKIIEKSWDKQGKKKTFYCGKFCLDDLSYDGPECTCTIGGLSVPEGNAFRSTGRSKTWKKATLKEVGTEIAKKYHLKLHYTGGTIKLGTIEQSNEPDSSFLKKVCEDYGMAIKIYSGKIVIYDKGAFEARKPVATLKPVDLQDWHYNTTLVGTYTGARIKYTSGKDDKEMKCVVGSGKRILNINEKVESLQEAQLKACAKVNAENEKAVTMSVTIMANNRIAAGSTIRIKGLYELSGKYFVDKVTHNIGPDAAYTMSLELHRCQKRITKATVMKEYQGQKKAVATKKATAPPAATEALAVGDKVIVNGPAYWGGNGGKANQCSNMTMYITQILGGGYKYQYGVAKRKGGTRYGWCDKGSLKKA</sequence>
<dbReference type="Proteomes" id="UP000236311">
    <property type="component" value="Unassembled WGS sequence"/>
</dbReference>
<name>A0A2K4ZHU1_9FIRM</name>
<dbReference type="OrthoDB" id="9815473at2"/>
<accession>A0A2K4ZHU1</accession>
<feature type="compositionally biased region" description="Basic residues" evidence="1">
    <location>
        <begin position="17"/>
        <end position="30"/>
    </location>
</feature>
<feature type="region of interest" description="Disordered" evidence="1">
    <location>
        <begin position="1"/>
        <end position="30"/>
    </location>
</feature>
<dbReference type="RefSeq" id="WP_103240114.1">
    <property type="nucleotide sequence ID" value="NZ_JANJZD010000012.1"/>
</dbReference>
<keyword evidence="4" id="KW-1185">Reference proteome</keyword>
<dbReference type="InterPro" id="IPR056937">
    <property type="entry name" value="YqbQ/XkdQ"/>
</dbReference>
<feature type="domain" description="YqbQ/XkdQ" evidence="2">
    <location>
        <begin position="260"/>
        <end position="339"/>
    </location>
</feature>
<evidence type="ECO:0000313" key="3">
    <source>
        <dbReference type="EMBL" id="SOY30049.1"/>
    </source>
</evidence>
<reference evidence="3 4" key="1">
    <citation type="submission" date="2018-01" db="EMBL/GenBank/DDBJ databases">
        <authorList>
            <person name="Gaut B.S."/>
            <person name="Morton B.R."/>
            <person name="Clegg M.T."/>
            <person name="Duvall M.R."/>
        </authorList>
    </citation>
    <scope>NUCLEOTIDE SEQUENCE [LARGE SCALE GENOMIC DNA]</scope>
    <source>
        <strain evidence="3">GP69</strain>
    </source>
</reference>
<dbReference type="AlphaFoldDB" id="A0A2K4ZHU1"/>
<dbReference type="SUPFAM" id="SSF69279">
    <property type="entry name" value="Phage tail proteins"/>
    <property type="match status" value="1"/>
</dbReference>
<gene>
    <name evidence="3" type="ORF">AMURIS_02772</name>
</gene>
<evidence type="ECO:0000259" key="2">
    <source>
        <dbReference type="Pfam" id="PF24032"/>
    </source>
</evidence>
<proteinExistence type="predicted"/>
<protein>
    <submittedName>
        <fullName evidence="3">Phage late control gene D protein (GPD)</fullName>
    </submittedName>
</protein>